<accession>A0A9P0FH04</accession>
<feature type="chain" id="PRO_5040231847" evidence="1">
    <location>
        <begin position="24"/>
        <end position="131"/>
    </location>
</feature>
<keyword evidence="1" id="KW-0732">Signal</keyword>
<dbReference type="OrthoDB" id="6779241at2759"/>
<dbReference type="Gene3D" id="1.10.238.20">
    <property type="entry name" value="Pheromone/general odorant binding protein domain"/>
    <property type="match status" value="1"/>
</dbReference>
<sequence length="131" mass="15236">MLFNCSCVPLLLVLFFSYFLTEARITVFVMEECLRETNTPWTSSQISTKVANQRLLCLHKCIYKKSGIIDDKGNFLINSIREEMTNSTLNDNYKEELFDCLELIEKITNCDDIRLINNCFGNGVIINKRNY</sequence>
<dbReference type="CDD" id="cd23992">
    <property type="entry name" value="PBP_GOBP"/>
    <property type="match status" value="1"/>
</dbReference>
<gene>
    <name evidence="2" type="ORF">MELIAE_LOCUS7405</name>
</gene>
<feature type="signal peptide" evidence="1">
    <location>
        <begin position="1"/>
        <end position="23"/>
    </location>
</feature>
<dbReference type="InterPro" id="IPR036728">
    <property type="entry name" value="PBP_GOBP_sf"/>
</dbReference>
<dbReference type="AlphaFoldDB" id="A0A9P0FH04"/>
<name>A0A9P0FH04_BRAAE</name>
<dbReference type="InterPro" id="IPR006170">
    <property type="entry name" value="PBP/GOBP"/>
</dbReference>
<dbReference type="Proteomes" id="UP001154078">
    <property type="component" value="Chromosome 5"/>
</dbReference>
<organism evidence="2 3">
    <name type="scientific">Brassicogethes aeneus</name>
    <name type="common">Rape pollen beetle</name>
    <name type="synonym">Meligethes aeneus</name>
    <dbReference type="NCBI Taxonomy" id="1431903"/>
    <lineage>
        <taxon>Eukaryota</taxon>
        <taxon>Metazoa</taxon>
        <taxon>Ecdysozoa</taxon>
        <taxon>Arthropoda</taxon>
        <taxon>Hexapoda</taxon>
        <taxon>Insecta</taxon>
        <taxon>Pterygota</taxon>
        <taxon>Neoptera</taxon>
        <taxon>Endopterygota</taxon>
        <taxon>Coleoptera</taxon>
        <taxon>Polyphaga</taxon>
        <taxon>Cucujiformia</taxon>
        <taxon>Nitidulidae</taxon>
        <taxon>Meligethinae</taxon>
        <taxon>Brassicogethes</taxon>
    </lineage>
</organism>
<evidence type="ECO:0000256" key="1">
    <source>
        <dbReference type="SAM" id="SignalP"/>
    </source>
</evidence>
<evidence type="ECO:0000313" key="3">
    <source>
        <dbReference type="Proteomes" id="UP001154078"/>
    </source>
</evidence>
<dbReference type="Pfam" id="PF01395">
    <property type="entry name" value="PBP_GOBP"/>
    <property type="match status" value="1"/>
</dbReference>
<protein>
    <submittedName>
        <fullName evidence="2">Uncharacterized protein</fullName>
    </submittedName>
</protein>
<dbReference type="GO" id="GO:0005549">
    <property type="term" value="F:odorant binding"/>
    <property type="evidence" value="ECO:0007669"/>
    <property type="project" value="InterPro"/>
</dbReference>
<dbReference type="EMBL" id="OV121136">
    <property type="protein sequence ID" value="CAH0556468.1"/>
    <property type="molecule type" value="Genomic_DNA"/>
</dbReference>
<keyword evidence="3" id="KW-1185">Reference proteome</keyword>
<reference evidence="2" key="1">
    <citation type="submission" date="2021-12" db="EMBL/GenBank/DDBJ databases">
        <authorList>
            <person name="King R."/>
        </authorList>
    </citation>
    <scope>NUCLEOTIDE SEQUENCE</scope>
</reference>
<proteinExistence type="predicted"/>
<evidence type="ECO:0000313" key="2">
    <source>
        <dbReference type="EMBL" id="CAH0556468.1"/>
    </source>
</evidence>
<dbReference type="SUPFAM" id="SSF47565">
    <property type="entry name" value="Insect pheromone/odorant-binding proteins"/>
    <property type="match status" value="1"/>
</dbReference>